<dbReference type="Proteomes" id="UP000610124">
    <property type="component" value="Unassembled WGS sequence"/>
</dbReference>
<dbReference type="InterPro" id="IPR039365">
    <property type="entry name" value="IS701-like"/>
</dbReference>
<dbReference type="NCBIfam" id="NF033540">
    <property type="entry name" value="transpos_IS701"/>
    <property type="match status" value="1"/>
</dbReference>
<name>A0A8H9I2W0_KITAU</name>
<evidence type="ECO:0000259" key="2">
    <source>
        <dbReference type="Pfam" id="PF13546"/>
    </source>
</evidence>
<reference evidence="3" key="2">
    <citation type="submission" date="2020-09" db="EMBL/GenBank/DDBJ databases">
        <authorList>
            <person name="Sun Q."/>
            <person name="Ohkuma M."/>
        </authorList>
    </citation>
    <scope>NUCLEOTIDE SEQUENCE</scope>
    <source>
        <strain evidence="3">JCM 4434</strain>
    </source>
</reference>
<organism evidence="3 4">
    <name type="scientific">Kitasatospora aureofaciens</name>
    <name type="common">Streptomyces aureofaciens</name>
    <dbReference type="NCBI Taxonomy" id="1894"/>
    <lineage>
        <taxon>Bacteria</taxon>
        <taxon>Bacillati</taxon>
        <taxon>Actinomycetota</taxon>
        <taxon>Actinomycetes</taxon>
        <taxon>Kitasatosporales</taxon>
        <taxon>Streptomycetaceae</taxon>
        <taxon>Kitasatospora</taxon>
    </lineage>
</organism>
<comment type="caution">
    <text evidence="3">The sequence shown here is derived from an EMBL/GenBank/DDBJ whole genome shotgun (WGS) entry which is preliminary data.</text>
</comment>
<dbReference type="SUPFAM" id="SSF53098">
    <property type="entry name" value="Ribonuclease H-like"/>
    <property type="match status" value="1"/>
</dbReference>
<dbReference type="PANTHER" id="PTHR33627:SF1">
    <property type="entry name" value="TRANSPOSASE"/>
    <property type="match status" value="1"/>
</dbReference>
<dbReference type="AlphaFoldDB" id="A0A8H9I2W0"/>
<reference evidence="3" key="1">
    <citation type="journal article" date="2014" name="Int. J. Syst. Evol. Microbiol.">
        <title>Complete genome sequence of Corynebacterium casei LMG S-19264T (=DSM 44701T), isolated from a smear-ripened cheese.</title>
        <authorList>
            <consortium name="US DOE Joint Genome Institute (JGI-PGF)"/>
            <person name="Walter F."/>
            <person name="Albersmeier A."/>
            <person name="Kalinowski J."/>
            <person name="Ruckert C."/>
        </authorList>
    </citation>
    <scope>NUCLEOTIDE SEQUENCE</scope>
    <source>
        <strain evidence="3">JCM 4434</strain>
    </source>
</reference>
<dbReference type="InterPro" id="IPR038721">
    <property type="entry name" value="IS701-like_DDE_dom"/>
</dbReference>
<dbReference type="InterPro" id="IPR012337">
    <property type="entry name" value="RNaseH-like_sf"/>
</dbReference>
<accession>A0A8H9I2W0</accession>
<protein>
    <recommendedName>
        <fullName evidence="2">Transposase IS701-like DDE domain-containing protein</fullName>
    </recommendedName>
</protein>
<evidence type="ECO:0000313" key="4">
    <source>
        <dbReference type="Proteomes" id="UP000610124"/>
    </source>
</evidence>
<proteinExistence type="predicted"/>
<feature type="domain" description="Transposase IS701-like DDE" evidence="2">
    <location>
        <begin position="47"/>
        <end position="251"/>
    </location>
</feature>
<feature type="region of interest" description="Disordered" evidence="1">
    <location>
        <begin position="470"/>
        <end position="510"/>
    </location>
</feature>
<feature type="compositionally biased region" description="Low complexity" evidence="1">
    <location>
        <begin position="473"/>
        <end position="486"/>
    </location>
</feature>
<dbReference type="Pfam" id="PF13546">
    <property type="entry name" value="DDE_5"/>
    <property type="match status" value="1"/>
</dbReference>
<dbReference type="PANTHER" id="PTHR33627">
    <property type="entry name" value="TRANSPOSASE"/>
    <property type="match status" value="1"/>
</dbReference>
<evidence type="ECO:0000256" key="1">
    <source>
        <dbReference type="SAM" id="MobiDB-lite"/>
    </source>
</evidence>
<dbReference type="EMBL" id="BMUB01000024">
    <property type="protein sequence ID" value="GGV00785.1"/>
    <property type="molecule type" value="Genomic_DNA"/>
</dbReference>
<sequence length="542" mass="59894">MGPPLDRVQPTLAVTAAGQSLVVINEPAAETWDNELEDLFLRVGHRFRRVEPRRRMRGYVRGLLGPVGRKNGWQLAEYAGHATPDGLQHLLAGARWNADEIRDELQHYVAERLGRSDGVLIIDDTGFVKKGTTSAGVQRQYSGTAGRTENCQIGVFAAYATSRGRALVDRELYLPKSWTEDRDRCRAAKVPDEREFHTKGELAKAMVLRALASPLPIAWVTADSAYGQEGRFRRLLEQSGVGYVLAVPKSQFSVGCPRIDWLFSQAPAEAWERISCGHGAKGPHVYDWAAIRLPAVAEYDYQGETQVRQRWALARRSLGRPDEIAYYLAYSQLDTTVEQLVRIAGIRWTIEECFQAAKNECGLDQYEVRRYTGWMRHITLAMLAHAFLAAMAAASKGAAETVPPSWWTSPWQRSGGSWRLAAPRPTPATVLAPRSRLELVRLAPTAAGGIASPTGGVAEFSDHRPGCTTRWCATPPTSTPASPTARPGRRAGTGGRRDPGSGLRTERQWPVRHRLKRLQYRPNILDGFTVGTGLTPDSPTSP</sequence>
<feature type="compositionally biased region" description="Basic and acidic residues" evidence="1">
    <location>
        <begin position="495"/>
        <end position="509"/>
    </location>
</feature>
<gene>
    <name evidence="3" type="ORF">GCM10010502_64170</name>
</gene>
<evidence type="ECO:0000313" key="3">
    <source>
        <dbReference type="EMBL" id="GGV00785.1"/>
    </source>
</evidence>